<organism evidence="1 2">
    <name type="scientific">Colletotrichum incanum</name>
    <name type="common">Soybean anthracnose fungus</name>
    <dbReference type="NCBI Taxonomy" id="1573173"/>
    <lineage>
        <taxon>Eukaryota</taxon>
        <taxon>Fungi</taxon>
        <taxon>Dikarya</taxon>
        <taxon>Ascomycota</taxon>
        <taxon>Pezizomycotina</taxon>
        <taxon>Sordariomycetes</taxon>
        <taxon>Hypocreomycetidae</taxon>
        <taxon>Glomerellales</taxon>
        <taxon>Glomerellaceae</taxon>
        <taxon>Colletotrichum</taxon>
        <taxon>Colletotrichum spaethianum species complex</taxon>
    </lineage>
</organism>
<dbReference type="EMBL" id="LFIW01001039">
    <property type="protein sequence ID" value="KZL83890.1"/>
    <property type="molecule type" value="Genomic_DNA"/>
</dbReference>
<sequence length="518" mass="58151">MFGVFSDQAKAPQRVPTDRVVPVGFFDDTILFRTFVMYTMFVFDDVLDVQRLRVALESVVSRPGWSKLGARIRRNDRGELEHHIPEAFSPDRPAIGFNHVELSDTAVEDHPAGSRIPRPPSDGRPAVVGDPGDLYDLVYGPGIPMELKDYLYQDRPELGLRVVSFKNATVIVLYWMHLSFDAVAQKCLFEAWTLALQGRDGEILNPLAPEDYALENVGKNPLEPYVLVDRRLSMSGLVSWVVRNVYSLAICSKEHRMVCIPAEYLKRLREKALAELAAAANAEDTTVTPFLSEGDILVAWVTRLAMSNLPKDSERLVSDIHPRKTQAFVNRLVFLPTLKVVIQQAYQWRSVLEDIIPPDRPFLSNCVGTLLTLTSAKELIQRPLSYLASQVRQAVIEQGSREQVEAYASLVRRDPRNKAPPFLGASSMQFISFTNCQKANMFGVDLSAASANPRNTPLLPSYVQILHGPYNFTNGIIIVGKDPKGNYWLSGYGVKGLWESMERKMATEDIVMMHTSRL</sequence>
<accession>A0A167DHP3</accession>
<evidence type="ECO:0000313" key="1">
    <source>
        <dbReference type="EMBL" id="KZL83890.1"/>
    </source>
</evidence>
<dbReference type="STRING" id="1573173.A0A167DHP3"/>
<protein>
    <submittedName>
        <fullName evidence="1">Lysr family regulatory protein</fullName>
    </submittedName>
</protein>
<dbReference type="InterPro" id="IPR023213">
    <property type="entry name" value="CAT-like_dom_sf"/>
</dbReference>
<proteinExistence type="predicted"/>
<keyword evidence="2" id="KW-1185">Reference proteome</keyword>
<gene>
    <name evidence="1" type="ORF">CI238_06981</name>
</gene>
<evidence type="ECO:0000313" key="2">
    <source>
        <dbReference type="Proteomes" id="UP000076584"/>
    </source>
</evidence>
<reference evidence="1 2" key="1">
    <citation type="submission" date="2015-06" db="EMBL/GenBank/DDBJ databases">
        <title>Survival trade-offs in plant roots during colonization by closely related pathogenic and mutualistic fungi.</title>
        <authorList>
            <person name="Hacquard S."/>
            <person name="Kracher B."/>
            <person name="Hiruma K."/>
            <person name="Weinman A."/>
            <person name="Muench P."/>
            <person name="Garrido Oter R."/>
            <person name="Ver Loren van Themaat E."/>
            <person name="Dallerey J.-F."/>
            <person name="Damm U."/>
            <person name="Henrissat B."/>
            <person name="Lespinet O."/>
            <person name="Thon M."/>
            <person name="Kemen E."/>
            <person name="McHardy A.C."/>
            <person name="Schulze-Lefert P."/>
            <person name="O'Connell R.J."/>
        </authorList>
    </citation>
    <scope>NUCLEOTIDE SEQUENCE [LARGE SCALE GENOMIC DNA]</scope>
    <source>
        <strain evidence="1 2">MAFF 238704</strain>
    </source>
</reference>
<dbReference type="Proteomes" id="UP000076584">
    <property type="component" value="Unassembled WGS sequence"/>
</dbReference>
<comment type="caution">
    <text evidence="1">The sequence shown here is derived from an EMBL/GenBank/DDBJ whole genome shotgun (WGS) entry which is preliminary data.</text>
</comment>
<dbReference type="AlphaFoldDB" id="A0A167DHP3"/>
<name>A0A167DHP3_COLIC</name>
<dbReference type="Gene3D" id="3.30.559.10">
    <property type="entry name" value="Chloramphenicol acetyltransferase-like domain"/>
    <property type="match status" value="2"/>
</dbReference>